<keyword evidence="8 10" id="KW-0408">Iron</keyword>
<evidence type="ECO:0000313" key="12">
    <source>
        <dbReference type="EMBL" id="MBT2185770.1"/>
    </source>
</evidence>
<comment type="caution">
    <text evidence="12">The sequence shown here is derived from an EMBL/GenBank/DDBJ whole genome shotgun (WGS) entry which is preliminary data.</text>
</comment>
<dbReference type="EMBL" id="JAHGAW010000001">
    <property type="protein sequence ID" value="MBT2185770.1"/>
    <property type="molecule type" value="Genomic_DNA"/>
</dbReference>
<evidence type="ECO:0000256" key="3">
    <source>
        <dbReference type="ARBA" id="ARBA00022692"/>
    </source>
</evidence>
<keyword evidence="4 10" id="KW-0479">Metal-binding</keyword>
<keyword evidence="13" id="KW-1185">Reference proteome</keyword>
<evidence type="ECO:0000256" key="5">
    <source>
        <dbReference type="ARBA" id="ARBA00022748"/>
    </source>
</evidence>
<organism evidence="12 13">
    <name type="scientific">Sphingobium nicotianae</name>
    <dbReference type="NCBI Taxonomy" id="2782607"/>
    <lineage>
        <taxon>Bacteria</taxon>
        <taxon>Pseudomonadati</taxon>
        <taxon>Pseudomonadota</taxon>
        <taxon>Alphaproteobacteria</taxon>
        <taxon>Sphingomonadales</taxon>
        <taxon>Sphingomonadaceae</taxon>
        <taxon>Sphingobium</taxon>
    </lineage>
</organism>
<feature type="binding site" description="axial binding residue" evidence="10 11">
    <location>
        <position position="134"/>
    </location>
    <ligand>
        <name>heme</name>
        <dbReference type="ChEBI" id="CHEBI:30413"/>
    </ligand>
    <ligandPart>
        <name>Fe</name>
        <dbReference type="ChEBI" id="CHEBI:18248"/>
    </ligandPart>
</feature>
<accession>A0A9X1AJ66</accession>
<dbReference type="GO" id="GO:0005886">
    <property type="term" value="C:plasma membrane"/>
    <property type="evidence" value="ECO:0007669"/>
    <property type="project" value="UniProtKB-SubCell"/>
</dbReference>
<dbReference type="Gene3D" id="2.40.50.140">
    <property type="entry name" value="Nucleic acid-binding proteins"/>
    <property type="match status" value="1"/>
</dbReference>
<dbReference type="GO" id="GO:0046872">
    <property type="term" value="F:metal ion binding"/>
    <property type="evidence" value="ECO:0007669"/>
    <property type="project" value="UniProtKB-KW"/>
</dbReference>
<comment type="similarity">
    <text evidence="10">Belongs to the CcmE/CycJ family.</text>
</comment>
<dbReference type="GO" id="GO:0017004">
    <property type="term" value="P:cytochrome complex assembly"/>
    <property type="evidence" value="ECO:0007669"/>
    <property type="project" value="UniProtKB-KW"/>
</dbReference>
<evidence type="ECO:0000256" key="11">
    <source>
        <dbReference type="PIRSR" id="PIRSR604329-50"/>
    </source>
</evidence>
<dbReference type="PANTHER" id="PTHR34128">
    <property type="entry name" value="CYTOCHROME C-TYPE BIOGENESIS PROTEIN CCME HOMOLOG, MITOCHONDRIAL"/>
    <property type="match status" value="1"/>
</dbReference>
<keyword evidence="7 10" id="KW-1133">Transmembrane helix</keyword>
<evidence type="ECO:0000256" key="7">
    <source>
        <dbReference type="ARBA" id="ARBA00022989"/>
    </source>
</evidence>
<dbReference type="Pfam" id="PF03100">
    <property type="entry name" value="CcmE"/>
    <property type="match status" value="1"/>
</dbReference>
<dbReference type="RefSeq" id="WP_214621495.1">
    <property type="nucleotide sequence ID" value="NZ_JAHGAW010000001.1"/>
</dbReference>
<evidence type="ECO:0000313" key="13">
    <source>
        <dbReference type="Proteomes" id="UP001138757"/>
    </source>
</evidence>
<protein>
    <recommendedName>
        <fullName evidence="10">Cytochrome c-type biogenesis protein CcmE</fullName>
    </recommendedName>
    <alternativeName>
        <fullName evidence="10">Cytochrome c maturation protein E</fullName>
    </alternativeName>
    <alternativeName>
        <fullName evidence="10">Heme chaperone CcmE</fullName>
    </alternativeName>
</protein>
<comment type="function">
    <text evidence="10">Heme chaperone required for the biogenesis of c-type cytochromes. Transiently binds heme delivered by CcmC and transfers the heme to apo-cytochromes in a process facilitated by CcmF and CcmH.</text>
</comment>
<evidence type="ECO:0000256" key="8">
    <source>
        <dbReference type="ARBA" id="ARBA00023004"/>
    </source>
</evidence>
<feature type="binding site" description="covalent" evidence="10 11">
    <location>
        <position position="130"/>
    </location>
    <ligand>
        <name>heme</name>
        <dbReference type="ChEBI" id="CHEBI:30413"/>
    </ligand>
</feature>
<keyword evidence="3 10" id="KW-0812">Transmembrane</keyword>
<feature type="topological domain" description="Extracellular" evidence="10">
    <location>
        <begin position="36"/>
        <end position="156"/>
    </location>
</feature>
<reference evidence="12" key="1">
    <citation type="submission" date="2021-05" db="EMBL/GenBank/DDBJ databases">
        <title>Genome of Sphingobium sp. strain.</title>
        <authorList>
            <person name="Fan R."/>
        </authorList>
    </citation>
    <scope>NUCLEOTIDE SEQUENCE</scope>
    <source>
        <strain evidence="12">H33</strain>
    </source>
</reference>
<evidence type="ECO:0000256" key="4">
    <source>
        <dbReference type="ARBA" id="ARBA00022723"/>
    </source>
</evidence>
<dbReference type="NCBIfam" id="NF009727">
    <property type="entry name" value="PRK13254.1-1"/>
    <property type="match status" value="1"/>
</dbReference>
<dbReference type="AlphaFoldDB" id="A0A9X1AJ66"/>
<keyword evidence="5 10" id="KW-0201">Cytochrome c-type biogenesis</keyword>
<keyword evidence="9 10" id="KW-0472">Membrane</keyword>
<dbReference type="GO" id="GO:0020037">
    <property type="term" value="F:heme binding"/>
    <property type="evidence" value="ECO:0007669"/>
    <property type="project" value="InterPro"/>
</dbReference>
<sequence length="156" mass="16562">MTTTRPKTKRKHQRLVLILLAIAAMLGGVLLAMSALKGQAAYFYTPAEAIAAKVEPGRAVRLGGMVEGGSLKRAADGVTISFRLTDGKASVPATFSGITPDLFKENGGAIAEGAFDASGTFRATNILAKHDERYMPREMEGIKYDPNTHKVSAAKP</sequence>
<evidence type="ECO:0000256" key="9">
    <source>
        <dbReference type="ARBA" id="ARBA00023136"/>
    </source>
</evidence>
<dbReference type="NCBIfam" id="NF009731">
    <property type="entry name" value="PRK13254.1-5"/>
    <property type="match status" value="1"/>
</dbReference>
<dbReference type="InterPro" id="IPR004329">
    <property type="entry name" value="CcmE"/>
</dbReference>
<proteinExistence type="inferred from homology"/>
<keyword evidence="6 10" id="KW-0735">Signal-anchor</keyword>
<dbReference type="InterPro" id="IPR012340">
    <property type="entry name" value="NA-bd_OB-fold"/>
</dbReference>
<evidence type="ECO:0000256" key="10">
    <source>
        <dbReference type="HAMAP-Rule" id="MF_01959"/>
    </source>
</evidence>
<evidence type="ECO:0000256" key="2">
    <source>
        <dbReference type="ARBA" id="ARBA00022617"/>
    </source>
</evidence>
<feature type="topological domain" description="Cytoplasmic" evidence="10">
    <location>
        <begin position="1"/>
        <end position="14"/>
    </location>
</feature>
<keyword evidence="2 10" id="KW-0349">Heme</keyword>
<name>A0A9X1AJ66_9SPHN</name>
<dbReference type="SUPFAM" id="SSF82093">
    <property type="entry name" value="Heme chaperone CcmE"/>
    <property type="match status" value="1"/>
</dbReference>
<dbReference type="HAMAP" id="MF_01959">
    <property type="entry name" value="CcmE"/>
    <property type="match status" value="1"/>
</dbReference>
<keyword evidence="10" id="KW-1003">Cell membrane</keyword>
<dbReference type="GO" id="GO:0017003">
    <property type="term" value="P:protein-heme linkage"/>
    <property type="evidence" value="ECO:0007669"/>
    <property type="project" value="UniProtKB-UniRule"/>
</dbReference>
<comment type="subcellular location">
    <subcellularLocation>
        <location evidence="10">Cell membrane</location>
        <topology evidence="10">Single-pass type II membrane protein</topology>
    </subcellularLocation>
    <subcellularLocation>
        <location evidence="1">Membrane</location>
    </subcellularLocation>
</comment>
<dbReference type="PANTHER" id="PTHR34128:SF2">
    <property type="entry name" value="CYTOCHROME C-TYPE BIOGENESIS PROTEIN CCME HOMOLOG, MITOCHONDRIAL"/>
    <property type="match status" value="1"/>
</dbReference>
<gene>
    <name evidence="10 12" type="primary">ccmE</name>
    <name evidence="10" type="synonym">cycJ</name>
    <name evidence="12" type="ORF">KK488_02290</name>
</gene>
<evidence type="ECO:0000256" key="1">
    <source>
        <dbReference type="ARBA" id="ARBA00004370"/>
    </source>
</evidence>
<dbReference type="Proteomes" id="UP001138757">
    <property type="component" value="Unassembled WGS sequence"/>
</dbReference>
<dbReference type="InterPro" id="IPR036127">
    <property type="entry name" value="CcmE-like_sf"/>
</dbReference>
<evidence type="ECO:0000256" key="6">
    <source>
        <dbReference type="ARBA" id="ARBA00022968"/>
    </source>
</evidence>